<dbReference type="Ensembl" id="ENSNMLT00000042527.1">
    <property type="protein sequence ID" value="ENSNMLP00000038199.1"/>
    <property type="gene ID" value="ENSNMLG00000023588.1"/>
</dbReference>
<feature type="region of interest" description="Disordered" evidence="1">
    <location>
        <begin position="1"/>
        <end position="25"/>
    </location>
</feature>
<feature type="compositionally biased region" description="Basic and acidic residues" evidence="1">
    <location>
        <begin position="55"/>
        <end position="74"/>
    </location>
</feature>
<accession>A0A8C6ULQ4</accession>
<protein>
    <submittedName>
        <fullName evidence="2">Uncharacterized protein</fullName>
    </submittedName>
</protein>
<organism evidence="2 3">
    <name type="scientific">Neogobius melanostomus</name>
    <name type="common">round goby</name>
    <dbReference type="NCBI Taxonomy" id="47308"/>
    <lineage>
        <taxon>Eukaryota</taxon>
        <taxon>Metazoa</taxon>
        <taxon>Chordata</taxon>
        <taxon>Craniata</taxon>
        <taxon>Vertebrata</taxon>
        <taxon>Euteleostomi</taxon>
        <taxon>Actinopterygii</taxon>
        <taxon>Neopterygii</taxon>
        <taxon>Teleostei</taxon>
        <taxon>Neoteleostei</taxon>
        <taxon>Acanthomorphata</taxon>
        <taxon>Gobiaria</taxon>
        <taxon>Gobiiformes</taxon>
        <taxon>Gobioidei</taxon>
        <taxon>Gobiidae</taxon>
        <taxon>Benthophilinae</taxon>
        <taxon>Neogobiini</taxon>
        <taxon>Neogobius</taxon>
    </lineage>
</organism>
<sequence length="120" mass="13480">MAQRRRGHEDDLENPEADVRDGEGPVVADVLATGLFGVTDETRLFVAPHALRPSSQDHDAKQEQHAHPDLPDDRGVRLDLIQQSRQKAPVSHLCCCCSDTGKRKKYKHTTCYYVLSKTIM</sequence>
<dbReference type="Proteomes" id="UP000694523">
    <property type="component" value="Unplaced"/>
</dbReference>
<feature type="region of interest" description="Disordered" evidence="1">
    <location>
        <begin position="49"/>
        <end position="74"/>
    </location>
</feature>
<evidence type="ECO:0000313" key="3">
    <source>
        <dbReference type="Proteomes" id="UP000694523"/>
    </source>
</evidence>
<keyword evidence="3" id="KW-1185">Reference proteome</keyword>
<reference evidence="2" key="1">
    <citation type="submission" date="2025-08" db="UniProtKB">
        <authorList>
            <consortium name="Ensembl"/>
        </authorList>
    </citation>
    <scope>IDENTIFICATION</scope>
</reference>
<proteinExistence type="predicted"/>
<evidence type="ECO:0000256" key="1">
    <source>
        <dbReference type="SAM" id="MobiDB-lite"/>
    </source>
</evidence>
<evidence type="ECO:0000313" key="2">
    <source>
        <dbReference type="Ensembl" id="ENSNMLP00000038199.1"/>
    </source>
</evidence>
<reference evidence="2" key="2">
    <citation type="submission" date="2025-09" db="UniProtKB">
        <authorList>
            <consortium name="Ensembl"/>
        </authorList>
    </citation>
    <scope>IDENTIFICATION</scope>
</reference>
<dbReference type="AlphaFoldDB" id="A0A8C6ULQ4"/>
<name>A0A8C6ULQ4_9GOBI</name>